<keyword evidence="3" id="KW-0472">Membrane</keyword>
<dbReference type="GO" id="GO:0005581">
    <property type="term" value="C:collagen trimer"/>
    <property type="evidence" value="ECO:0007669"/>
    <property type="project" value="UniProtKB-KW"/>
</dbReference>
<dbReference type="EMBL" id="JOJR01000644">
    <property type="protein sequence ID" value="RCN35591.1"/>
    <property type="molecule type" value="Genomic_DNA"/>
</dbReference>
<keyword evidence="3" id="KW-1133">Transmembrane helix</keyword>
<dbReference type="Proteomes" id="UP000252519">
    <property type="component" value="Unassembled WGS sequence"/>
</dbReference>
<feature type="transmembrane region" description="Helical" evidence="3">
    <location>
        <begin position="12"/>
        <end position="35"/>
    </location>
</feature>
<sequence>MGFGSYQLYHQVGLISILVSTVTLAVLAVAIPLFYMKTGAQHSELSEHAMKFRESSDMLWNEMFSLREQSSFPEARFFSRRPRKAWLESGVCKGCFTLACAMGPPGPPGPPGPDGNPGEPGSQGVAVMGIGSYQLYHQVGLISIFVSTVTLAVLAVAIPLLYMKTGAQHSELSEHAMKFRESSDMLWNEMFSLREQSSFPEARFFSRRPRKAWLESGVCKGCFTLACAMGPPGPPGPPGPDGNPGEPGSQGVAGVDGLDVQLESEPDLPCVVCPAGPPGVRGPQGERGMTGHPGQPGEAGPDGISGIDGPPGNPGFQGSAGLKGPLGPKGPEGDQAIAGVGIKGPVGPPGPQGMKGRPGPHGKSSNNPGNPGSPGPAGPAGPMGQEGPVGMEGPYGPPGDPGMPASYCPSDCGVQNILADVVPHSSGPKFNEYAPPPGEPSDEVATSPPKVKYTPIKDDGYGNRRFHDFTAYERQMRKKMIKRLMKMKRHRH</sequence>
<dbReference type="PANTHER" id="PTHR24637:SF334">
    <property type="entry name" value="NEMATODE CUTICLE COLLAGEN N-TERMINAL DOMAIN-CONTAINING PROTEIN"/>
    <property type="match status" value="1"/>
</dbReference>
<dbReference type="OrthoDB" id="10037288at2759"/>
<feature type="region of interest" description="Disordered" evidence="2">
    <location>
        <begin position="425"/>
        <end position="462"/>
    </location>
</feature>
<keyword evidence="3" id="KW-0812">Transmembrane</keyword>
<keyword evidence="1" id="KW-0677">Repeat</keyword>
<evidence type="ECO:0000313" key="6">
    <source>
        <dbReference type="Proteomes" id="UP000252519"/>
    </source>
</evidence>
<organism evidence="5 6">
    <name type="scientific">Ancylostoma caninum</name>
    <name type="common">Dog hookworm</name>
    <dbReference type="NCBI Taxonomy" id="29170"/>
    <lineage>
        <taxon>Eukaryota</taxon>
        <taxon>Metazoa</taxon>
        <taxon>Ecdysozoa</taxon>
        <taxon>Nematoda</taxon>
        <taxon>Chromadorea</taxon>
        <taxon>Rhabditida</taxon>
        <taxon>Rhabditina</taxon>
        <taxon>Rhabditomorpha</taxon>
        <taxon>Strongyloidea</taxon>
        <taxon>Ancylostomatidae</taxon>
        <taxon>Ancylostomatinae</taxon>
        <taxon>Ancylostoma</taxon>
    </lineage>
</organism>
<feature type="compositionally biased region" description="Low complexity" evidence="2">
    <location>
        <begin position="301"/>
        <end position="310"/>
    </location>
</feature>
<evidence type="ECO:0000313" key="5">
    <source>
        <dbReference type="EMBL" id="RCN35591.1"/>
    </source>
</evidence>
<dbReference type="InterPro" id="IPR002486">
    <property type="entry name" value="Col_cuticle_N"/>
</dbReference>
<feature type="compositionally biased region" description="Low complexity" evidence="2">
    <location>
        <begin position="361"/>
        <end position="370"/>
    </location>
</feature>
<evidence type="ECO:0000256" key="3">
    <source>
        <dbReference type="SAM" id="Phobius"/>
    </source>
</evidence>
<feature type="compositionally biased region" description="Low complexity" evidence="2">
    <location>
        <begin position="336"/>
        <end position="345"/>
    </location>
</feature>
<evidence type="ECO:0000256" key="1">
    <source>
        <dbReference type="ARBA" id="ARBA00022737"/>
    </source>
</evidence>
<dbReference type="AlphaFoldDB" id="A0A368FTP1"/>
<dbReference type="PANTHER" id="PTHR24637">
    <property type="entry name" value="COLLAGEN"/>
    <property type="match status" value="1"/>
</dbReference>
<feature type="domain" description="Nematode cuticle collagen N-terminal" evidence="4">
    <location>
        <begin position="138"/>
        <end position="190"/>
    </location>
</feature>
<dbReference type="Pfam" id="PF01484">
    <property type="entry name" value="Col_cuticle_N"/>
    <property type="match status" value="1"/>
</dbReference>
<evidence type="ECO:0000256" key="2">
    <source>
        <dbReference type="SAM" id="MobiDB-lite"/>
    </source>
</evidence>
<accession>A0A368FTP1</accession>
<dbReference type="STRING" id="29170.A0A368FTP1"/>
<dbReference type="Gene3D" id="1.20.5.320">
    <property type="entry name" value="6-Phosphogluconate Dehydrogenase, domain 3"/>
    <property type="match status" value="1"/>
</dbReference>
<feature type="compositionally biased region" description="Low complexity" evidence="2">
    <location>
        <begin position="380"/>
        <end position="394"/>
    </location>
</feature>
<feature type="region of interest" description="Disordered" evidence="2">
    <location>
        <begin position="233"/>
        <end position="254"/>
    </location>
</feature>
<proteinExistence type="predicted"/>
<dbReference type="Pfam" id="PF01391">
    <property type="entry name" value="Collagen"/>
    <property type="match status" value="2"/>
</dbReference>
<reference evidence="5 6" key="1">
    <citation type="submission" date="2014-10" db="EMBL/GenBank/DDBJ databases">
        <title>Draft genome of the hookworm Ancylostoma caninum.</title>
        <authorList>
            <person name="Mitreva M."/>
        </authorList>
    </citation>
    <scope>NUCLEOTIDE SEQUENCE [LARGE SCALE GENOMIC DNA]</scope>
    <source>
        <strain evidence="5 6">Baltimore</strain>
    </source>
</reference>
<keyword evidence="5" id="KW-0176">Collagen</keyword>
<evidence type="ECO:0000259" key="4">
    <source>
        <dbReference type="SMART" id="SM01088"/>
    </source>
</evidence>
<feature type="domain" description="Nematode cuticle collagen N-terminal" evidence="4">
    <location>
        <begin position="11"/>
        <end position="63"/>
    </location>
</feature>
<protein>
    <submittedName>
        <fullName evidence="5">Collagen triple helix repeat protein</fullName>
    </submittedName>
</protein>
<comment type="caution">
    <text evidence="5">The sequence shown here is derived from an EMBL/GenBank/DDBJ whole genome shotgun (WGS) entry which is preliminary data.</text>
</comment>
<keyword evidence="6" id="KW-1185">Reference proteome</keyword>
<feature type="transmembrane region" description="Helical" evidence="3">
    <location>
        <begin position="139"/>
        <end position="162"/>
    </location>
</feature>
<dbReference type="InterPro" id="IPR008160">
    <property type="entry name" value="Collagen"/>
</dbReference>
<dbReference type="GO" id="GO:0042302">
    <property type="term" value="F:structural constituent of cuticle"/>
    <property type="evidence" value="ECO:0007669"/>
    <property type="project" value="InterPro"/>
</dbReference>
<gene>
    <name evidence="5" type="ORF">ANCCAN_18541</name>
</gene>
<name>A0A368FTP1_ANCCA</name>
<dbReference type="SMART" id="SM01088">
    <property type="entry name" value="Col_cuticle_N"/>
    <property type="match status" value="2"/>
</dbReference>
<feature type="region of interest" description="Disordered" evidence="2">
    <location>
        <begin position="268"/>
        <end position="402"/>
    </location>
</feature>